<dbReference type="InterPro" id="IPR042197">
    <property type="entry name" value="Apaf_helical"/>
</dbReference>
<evidence type="ECO:0000256" key="2">
    <source>
        <dbReference type="ARBA" id="ARBA00022614"/>
    </source>
</evidence>
<reference evidence="11" key="1">
    <citation type="submission" date="2018-08" db="EMBL/GenBank/DDBJ databases">
        <authorList>
            <person name="Rossello M."/>
        </authorList>
    </citation>
    <scope>NUCLEOTIDE SEQUENCE [LARGE SCALE GENOMIC DNA]</scope>
    <source>
        <strain evidence="11">cv. Chinese Spring</strain>
    </source>
</reference>
<accession>A0A3B6B5W0</accession>
<evidence type="ECO:0000256" key="1">
    <source>
        <dbReference type="ARBA" id="ARBA00008894"/>
    </source>
</evidence>
<dbReference type="Pfam" id="PF00931">
    <property type="entry name" value="NB-ARC"/>
    <property type="match status" value="1"/>
</dbReference>
<dbReference type="SMR" id="A0A3B6B5W0"/>
<dbReference type="FunFam" id="3.40.50.300:FF:001091">
    <property type="entry name" value="Probable disease resistance protein At1g61300"/>
    <property type="match status" value="1"/>
</dbReference>
<evidence type="ECO:0000259" key="8">
    <source>
        <dbReference type="Pfam" id="PF18052"/>
    </source>
</evidence>
<dbReference type="OMA" id="QIMGAND"/>
<organism evidence="11">
    <name type="scientific">Triticum aestivum</name>
    <name type="common">Wheat</name>
    <dbReference type="NCBI Taxonomy" id="4565"/>
    <lineage>
        <taxon>Eukaryota</taxon>
        <taxon>Viridiplantae</taxon>
        <taxon>Streptophyta</taxon>
        <taxon>Embryophyta</taxon>
        <taxon>Tracheophyta</taxon>
        <taxon>Spermatophyta</taxon>
        <taxon>Magnoliopsida</taxon>
        <taxon>Liliopsida</taxon>
        <taxon>Poales</taxon>
        <taxon>Poaceae</taxon>
        <taxon>BOP clade</taxon>
        <taxon>Pooideae</taxon>
        <taxon>Triticodae</taxon>
        <taxon>Triticeae</taxon>
        <taxon>Triticinae</taxon>
        <taxon>Triticum</taxon>
    </lineage>
</organism>
<keyword evidence="5" id="KW-0611">Plant defense</keyword>
<dbReference type="FunFam" id="1.10.10.10:FF:000322">
    <property type="entry name" value="Probable disease resistance protein At1g63360"/>
    <property type="match status" value="1"/>
</dbReference>
<evidence type="ECO:0000256" key="5">
    <source>
        <dbReference type="ARBA" id="ARBA00022821"/>
    </source>
</evidence>
<name>A0A3B6B5W0_WHEAT</name>
<protein>
    <recommendedName>
        <fullName evidence="13">NB-ARC domain-containing protein</fullName>
    </recommendedName>
</protein>
<dbReference type="Gene3D" id="1.20.5.4130">
    <property type="match status" value="1"/>
</dbReference>
<evidence type="ECO:0000256" key="6">
    <source>
        <dbReference type="ARBA" id="ARBA00023054"/>
    </source>
</evidence>
<dbReference type="Gramene" id="TraesCS2A02G477200.1">
    <property type="protein sequence ID" value="TraesCS2A02G477200.1"/>
    <property type="gene ID" value="TraesCS2A02G477200"/>
</dbReference>
<dbReference type="Proteomes" id="UP000019116">
    <property type="component" value="Chromosome 2A"/>
</dbReference>
<dbReference type="PANTHER" id="PTHR23155">
    <property type="entry name" value="DISEASE RESISTANCE PROTEIN RP"/>
    <property type="match status" value="1"/>
</dbReference>
<dbReference type="Gene3D" id="3.40.50.300">
    <property type="entry name" value="P-loop containing nucleotide triphosphate hydrolases"/>
    <property type="match status" value="1"/>
</dbReference>
<evidence type="ECO:0000256" key="4">
    <source>
        <dbReference type="ARBA" id="ARBA00022741"/>
    </source>
</evidence>
<evidence type="ECO:0008006" key="13">
    <source>
        <dbReference type="Google" id="ProtNLM"/>
    </source>
</evidence>
<dbReference type="Gramene" id="TraesCS2A03G1117700.1">
    <property type="protein sequence ID" value="TraesCS2A03G1117700.1.CDS"/>
    <property type="gene ID" value="TraesCS2A03G1117700"/>
</dbReference>
<evidence type="ECO:0000259" key="9">
    <source>
        <dbReference type="Pfam" id="PF23559"/>
    </source>
</evidence>
<feature type="domain" description="NB-ARC" evidence="7">
    <location>
        <begin position="168"/>
        <end position="341"/>
    </location>
</feature>
<dbReference type="Pfam" id="PF23598">
    <property type="entry name" value="LRR_14"/>
    <property type="match status" value="1"/>
</dbReference>
<evidence type="ECO:0000313" key="11">
    <source>
        <dbReference type="EnsemblPlants" id="TraesCS2A02G477200.1"/>
    </source>
</evidence>
<proteinExistence type="inferred from homology"/>
<dbReference type="PRINTS" id="PR00364">
    <property type="entry name" value="DISEASERSIST"/>
</dbReference>
<evidence type="ECO:0000256" key="3">
    <source>
        <dbReference type="ARBA" id="ARBA00022737"/>
    </source>
</evidence>
<dbReference type="InterPro" id="IPR058922">
    <property type="entry name" value="WHD_DRP"/>
</dbReference>
<dbReference type="SUPFAM" id="SSF52047">
    <property type="entry name" value="RNI-like"/>
    <property type="match status" value="1"/>
</dbReference>
<dbReference type="Pfam" id="PF23559">
    <property type="entry name" value="WHD_DRP"/>
    <property type="match status" value="1"/>
</dbReference>
<dbReference type="CDD" id="cd14798">
    <property type="entry name" value="RX-CC_like"/>
    <property type="match status" value="1"/>
</dbReference>
<dbReference type="AlphaFoldDB" id="A0A3B6B5W0"/>
<dbReference type="Gene3D" id="3.80.10.10">
    <property type="entry name" value="Ribonuclease Inhibitor"/>
    <property type="match status" value="1"/>
</dbReference>
<dbReference type="Pfam" id="PF18052">
    <property type="entry name" value="Rx_N"/>
    <property type="match status" value="1"/>
</dbReference>
<dbReference type="Gene3D" id="1.10.8.430">
    <property type="entry name" value="Helical domain of apoptotic protease-activating factors"/>
    <property type="match status" value="1"/>
</dbReference>
<evidence type="ECO:0000259" key="10">
    <source>
        <dbReference type="Pfam" id="PF23598"/>
    </source>
</evidence>
<keyword evidence="3" id="KW-0677">Repeat</keyword>
<dbReference type="SUPFAM" id="SSF52540">
    <property type="entry name" value="P-loop containing nucleoside triphosphate hydrolases"/>
    <property type="match status" value="1"/>
</dbReference>
<dbReference type="OrthoDB" id="600370at2759"/>
<keyword evidence="6" id="KW-0175">Coiled coil</keyword>
<dbReference type="InterPro" id="IPR032675">
    <property type="entry name" value="LRR_dom_sf"/>
</dbReference>
<dbReference type="PANTHER" id="PTHR23155:SF968">
    <property type="entry name" value="NB-ARC DOMAIN CONTAINING PROTEIN, EXPRESSED"/>
    <property type="match status" value="1"/>
</dbReference>
<dbReference type="GO" id="GO:0043531">
    <property type="term" value="F:ADP binding"/>
    <property type="evidence" value="ECO:0007669"/>
    <property type="project" value="InterPro"/>
</dbReference>
<keyword evidence="12" id="KW-1185">Reference proteome</keyword>
<dbReference type="InterPro" id="IPR002182">
    <property type="entry name" value="NB-ARC"/>
</dbReference>
<evidence type="ECO:0000259" key="7">
    <source>
        <dbReference type="Pfam" id="PF00931"/>
    </source>
</evidence>
<keyword evidence="4" id="KW-0547">Nucleotide-binding</keyword>
<dbReference type="InterPro" id="IPR027417">
    <property type="entry name" value="P-loop_NTPase"/>
</dbReference>
<keyword evidence="2" id="KW-0433">Leucine-rich repeat</keyword>
<comment type="similarity">
    <text evidence="1">Belongs to the disease resistance NB-LRR family.</text>
</comment>
<evidence type="ECO:0000313" key="12">
    <source>
        <dbReference type="Proteomes" id="UP000019116"/>
    </source>
</evidence>
<dbReference type="GO" id="GO:0009626">
    <property type="term" value="P:plant-type hypersensitive response"/>
    <property type="evidence" value="ECO:0007669"/>
    <property type="project" value="UniProtKB-ARBA"/>
</dbReference>
<feature type="domain" description="Disease resistance protein winged helix" evidence="9">
    <location>
        <begin position="430"/>
        <end position="499"/>
    </location>
</feature>
<dbReference type="InterPro" id="IPR036388">
    <property type="entry name" value="WH-like_DNA-bd_sf"/>
</dbReference>
<dbReference type="EnsemblPlants" id="TraesCS2A02G477200.1">
    <property type="protein sequence ID" value="TraesCS2A02G477200.1"/>
    <property type="gene ID" value="TraesCS2A02G477200"/>
</dbReference>
<reference evidence="11" key="2">
    <citation type="submission" date="2018-10" db="UniProtKB">
        <authorList>
            <consortium name="EnsemblPlants"/>
        </authorList>
    </citation>
    <scope>IDENTIFICATION</scope>
</reference>
<dbReference type="InterPro" id="IPR038005">
    <property type="entry name" value="RX-like_CC"/>
</dbReference>
<dbReference type="InterPro" id="IPR041118">
    <property type="entry name" value="Rx_N"/>
</dbReference>
<dbReference type="GO" id="GO:0002758">
    <property type="term" value="P:innate immune response-activating signaling pathway"/>
    <property type="evidence" value="ECO:0007669"/>
    <property type="project" value="UniProtKB-ARBA"/>
</dbReference>
<dbReference type="Gene3D" id="1.10.10.10">
    <property type="entry name" value="Winged helix-like DNA-binding domain superfamily/Winged helix DNA-binding domain"/>
    <property type="match status" value="1"/>
</dbReference>
<dbReference type="InterPro" id="IPR044974">
    <property type="entry name" value="Disease_R_plants"/>
</dbReference>
<sequence length="676" mass="76813">MAESAVTAVVGNMSRLVIQETTFLCGVTVEVTFLKDELMRLQGYLKDADVKRRSGNAAVAILVVQIRDAAYVAENVIKAVEHMQKSNRLKKGFVGAVSRYAHLPADLVNLHQVGVQVKHVRRKISEIFESAHCLKIDLDTSADEDEFPQDYCLMHQNFEDDIVMVGFQDEYKEIVDKLVHGENMLSVVSIVAMGGAGKTTLARKVCTSSRVKQHFDTIAWVSVSQKFKGIDLLNDIMKQIMGANDEQVDQMQEYDVGKKISDFLLQKRYLVVPDDVWETDTWEQINRTIKAFPDASNGSRVLLTTRKEDVANHVQMPTHVHVLKHLDEEKSWELFSSKALPSYKRSVMCDVDEFEEVGRKLAHKCDGLPLALIVLGGYLSKNLNTQAWSDVLFGWPLTKSTQMMRDILARSYKDLPCHYLRTCFLYLAAFPEDYEIHVPNLIELWMAESFIPHTPSHKPEEIAHKYVTELAQRNLIQVVHRSRAHKWIQTIKIHDILRDWCIEEARQDGFLDIIDKNAGQASAASYDTMICHRSSFQNLSGQILHGTTPILRTLFGFGLSSVSLPKMTSLRVLHIQNSILKDFSRTIGGSIHLRCLRLTGCRHVVLPSSIGELLYLQTIDLKGTELDSLVPNSLWDIPTLRHVYLNKEFSPPKRLQQKELQTFWLVVRSFGTELSA</sequence>
<feature type="domain" description="Disease resistance N-terminal" evidence="8">
    <location>
        <begin position="5"/>
        <end position="91"/>
    </location>
</feature>
<dbReference type="GO" id="GO:0042742">
    <property type="term" value="P:defense response to bacterium"/>
    <property type="evidence" value="ECO:0007669"/>
    <property type="project" value="UniProtKB-ARBA"/>
</dbReference>
<dbReference type="InterPro" id="IPR055414">
    <property type="entry name" value="LRR_R13L4/SHOC2-like"/>
</dbReference>
<dbReference type="STRING" id="4565.A0A3B6B5W0"/>
<feature type="domain" description="Disease resistance R13L4/SHOC-2-like LRR" evidence="10">
    <location>
        <begin position="562"/>
        <end position="657"/>
    </location>
</feature>